<evidence type="ECO:0000259" key="15">
    <source>
        <dbReference type="PROSITE" id="PS52053"/>
    </source>
</evidence>
<comment type="PTM">
    <text evidence="14">Ubiquitinated in the presence of host E1 ubiquitin-activating enzyme, E2 ubiquitin-conjugating enzyme and ubiquitin.</text>
</comment>
<dbReference type="Pfam" id="PF14496">
    <property type="entry name" value="NEL"/>
    <property type="match status" value="1"/>
</dbReference>
<protein>
    <recommendedName>
        <fullName evidence="5">RING-type E3 ubiquitin transferase</fullName>
        <ecNumber evidence="5">2.3.2.27</ecNumber>
    </recommendedName>
</protein>
<dbReference type="SMART" id="SM00369">
    <property type="entry name" value="LRR_TYP"/>
    <property type="match status" value="3"/>
</dbReference>
<feature type="active site" description="Glycyl thioester intermediate" evidence="14">
    <location>
        <position position="1458"/>
    </location>
</feature>
<evidence type="ECO:0000256" key="13">
    <source>
        <dbReference type="ARBA" id="ARBA00023200"/>
    </source>
</evidence>
<proteinExistence type="inferred from homology"/>
<keyword evidence="13 14" id="KW-1035">Host cytoplasm</keyword>
<dbReference type="InterPro" id="IPR029487">
    <property type="entry name" value="NEL_dom"/>
</dbReference>
<dbReference type="PANTHER" id="PTHR47114:SF2">
    <property type="entry name" value="OLIGODENDROCYTE-MYELIN GLYCOPROTEIN"/>
    <property type="match status" value="1"/>
</dbReference>
<name>A0A4Y9TA36_PSEFL</name>
<evidence type="ECO:0000313" key="17">
    <source>
        <dbReference type="Proteomes" id="UP000297322"/>
    </source>
</evidence>
<dbReference type="Gene3D" id="1.20.58.360">
    <property type="entry name" value="Shigella T3SS effector IpaH defines"/>
    <property type="match status" value="1"/>
</dbReference>
<dbReference type="Pfam" id="PF20178">
    <property type="entry name" value="ToxA_N"/>
    <property type="match status" value="1"/>
</dbReference>
<keyword evidence="6 14" id="KW-0964">Secreted</keyword>
<evidence type="ECO:0000256" key="2">
    <source>
        <dbReference type="ARBA" id="ARBA00004192"/>
    </source>
</evidence>
<dbReference type="InterPro" id="IPR003591">
    <property type="entry name" value="Leu-rich_rpt_typical-subtyp"/>
</dbReference>
<evidence type="ECO:0000256" key="4">
    <source>
        <dbReference type="ARBA" id="ARBA00009868"/>
    </source>
</evidence>
<keyword evidence="11 14" id="KW-0832">Ubl conjugation</keyword>
<keyword evidence="12" id="KW-0843">Virulence</keyword>
<evidence type="ECO:0000313" key="16">
    <source>
        <dbReference type="EMBL" id="TFW41263.1"/>
    </source>
</evidence>
<feature type="domain" description="NEL" evidence="15">
    <location>
        <begin position="1369"/>
        <end position="1673"/>
    </location>
</feature>
<dbReference type="GO" id="GO:0030430">
    <property type="term" value="C:host cell cytoplasm"/>
    <property type="evidence" value="ECO:0007669"/>
    <property type="project" value="UniProtKB-SubCell"/>
</dbReference>
<comment type="catalytic activity">
    <reaction evidence="1">
        <text>S-ubiquitinyl-[E2 ubiquitin-conjugating enzyme]-L-cysteine + [acceptor protein]-L-lysine = [E2 ubiquitin-conjugating enzyme]-L-cysteine + N(6)-ubiquitinyl-[acceptor protein]-L-lysine.</text>
        <dbReference type="EC" id="2.3.2.27"/>
    </reaction>
</comment>
<evidence type="ECO:0000256" key="12">
    <source>
        <dbReference type="ARBA" id="ARBA00023026"/>
    </source>
</evidence>
<evidence type="ECO:0000256" key="10">
    <source>
        <dbReference type="ARBA" id="ARBA00022786"/>
    </source>
</evidence>
<dbReference type="Proteomes" id="UP000297322">
    <property type="component" value="Unassembled WGS sequence"/>
</dbReference>
<dbReference type="Gene3D" id="3.80.10.10">
    <property type="entry name" value="Ribonuclease Inhibitor"/>
    <property type="match status" value="1"/>
</dbReference>
<keyword evidence="10 14" id="KW-0833">Ubl conjugation pathway</keyword>
<comment type="caution">
    <text evidence="16">The sequence shown here is derived from an EMBL/GenBank/DDBJ whole genome shotgun (WGS) entry which is preliminary data.</text>
</comment>
<evidence type="ECO:0000256" key="6">
    <source>
        <dbReference type="ARBA" id="ARBA00022525"/>
    </source>
</evidence>
<dbReference type="InterPro" id="IPR032675">
    <property type="entry name" value="LRR_dom_sf"/>
</dbReference>
<dbReference type="SUPFAM" id="SSF52058">
    <property type="entry name" value="L domain-like"/>
    <property type="match status" value="1"/>
</dbReference>
<dbReference type="EMBL" id="SPVI01000014">
    <property type="protein sequence ID" value="TFW41263.1"/>
    <property type="molecule type" value="Genomic_DNA"/>
</dbReference>
<evidence type="ECO:0000256" key="7">
    <source>
        <dbReference type="ARBA" id="ARBA00022614"/>
    </source>
</evidence>
<evidence type="ECO:0000256" key="5">
    <source>
        <dbReference type="ARBA" id="ARBA00012483"/>
    </source>
</evidence>
<dbReference type="EC" id="2.3.2.27" evidence="5"/>
<evidence type="ECO:0000256" key="11">
    <source>
        <dbReference type="ARBA" id="ARBA00022843"/>
    </source>
</evidence>
<accession>A0A4Y9TA36</accession>
<keyword evidence="9" id="KW-0677">Repeat</keyword>
<sequence>MLVTQTTSGQNEQNVHLHTITDNTPDWYTDALAEHKTQLALQPLNIPGWYRHAPESARDALKAIHIRSRRSLNQLDQLLVGLNSVTDFAEPLLVEAIKKTFGVQLDVRQTFYARKIEQKECERLSAEVSRSRESPLASEFYSYKGVSLLEAALSNFSEDETSVPVCQDCHLITRYPFHRRSLRAWPDAGNVRSVPVGIKAHEFARMCRTLDLGAKYYAHVRTTLNARITSTIPGAAAGKLYSAMITAHRNQLELAAQIAVMKQDIQNDGHALIKDILVNHRGRQLDGEDIKFSRFSLCALALENILVIGPVVFKAHFRNASLQPRRCWVYIPGDPECVLKEYPNLGWFADDLTTRLCKAEYRTFFSQFVPLSEQQAFFTKLKTLLDPEGKFTQSEDFAPASKRRIFSPADYGYGPSLKDVWQDSAVQKVRLIMANCSTAAVSTGDMDNRVARARLSLWGNRLLDILNLAGLVVPGLGEVMLVVGALQMSYELFEGIESWSEGQVQEGWAHFSTVLLGVAGLAVPKALLVAKESAFVKRLVRVELGGARVRLFDSDLRAFRHTVTLPAELKPDARGLYAHAGESYLPVEGGHYKVAGSHNDIRLVHPDDASLYSPRIRHNGGGAWVHEFQQPLTWDRKTLLRRIGHSVDALSDTDLEQLRVMSGVTDEALRGIYIDQQLPPPLFREALRHFEASARHQALLDNLRSTDPQALTRVAGYEQLNLIMRKGVWPDTKELRIDNAAGDAVWSSYKGDTEKPVVLLHEQDVLAGRILPSLLAQLELTEARQLLDEGIARDTVRLDTLVGETEVELPDHLQRPLAKRALEAPSDAKRLVTYQRRLLQLATEYRSEIIERDIASGDLSVDSNVQRIQRSFPGLPKLVIEELLANANSEELAHMTQHSRVPLRLAEEARRYLPRLRILRAHAALNFDGPLTMDTVQLALHTLAAMPGRLEAIGIELRADSLTGALLDRVGSKDAPLQRRLVRVTLAHWEVVDESGKTLYARTDKDAFYSALWFAAGGKFTSWERLHADTQALKLELMRQPLNDAQARRALALQPIKPGYKSPMRLADGRFGYPLSPVGGASQRPLALELAAVKIYPSRTLEEVRAFLGFEGRSDADFHAKLTELGVEFEQLQTVLSTWVDEAGSGYARARRRVASTLKLAWQRSTTQAFAGAHTLDLSDEMIEELPAISANMDHVSDLRLSRMALSDESAGFLRAFGGLRRLLLENNNLTQLPEFANGGVNLTELNLSANDIRLTEQSTARLESLHSLQILDLSHNTLLGWAPDLSGLRSLNRLNLRRTGTRTFPTGVQHLPQLVDIDLHTNQISTLPDYVFEQPARINLHDNPLSAQTLQRLGLQAPVVQPNWEHVTAAEGRESWLRDLEQIERSRYETIWDSLTANPESSALLTVVADTTRSAEYRSAATRPQLRARVWEMLKAVSENERIRNELFVIADDRATCGDGSTLEFMNLERELFVLNVMELAEGPALKDQLLNASKKLFRLKLVDDIAQRDVIARGAAFTEQSEVILAYRIGLADKLGLPVKSRNMLFSQTANVGQAAIDDAYTQVLTAEAVSGDRETFLVEQTFWDRYLRTHYNDELQMLTAPAIKLIDEKSDALYELSRLQEGPGAQADQAAREAWQTERDRAVDTVVSTLGMSREEILVDGSMQSDFYVKQMDALSIARRREEKLGLTLLTRKVLNNHAAEHGSQL</sequence>
<evidence type="ECO:0000256" key="1">
    <source>
        <dbReference type="ARBA" id="ARBA00000900"/>
    </source>
</evidence>
<evidence type="ECO:0000256" key="8">
    <source>
        <dbReference type="ARBA" id="ARBA00022679"/>
    </source>
</evidence>
<evidence type="ECO:0000256" key="3">
    <source>
        <dbReference type="ARBA" id="ARBA00004613"/>
    </source>
</evidence>
<organism evidence="16 17">
    <name type="scientific">Pseudomonas fluorescens</name>
    <dbReference type="NCBI Taxonomy" id="294"/>
    <lineage>
        <taxon>Bacteria</taxon>
        <taxon>Pseudomonadati</taxon>
        <taxon>Pseudomonadota</taxon>
        <taxon>Gammaproteobacteria</taxon>
        <taxon>Pseudomonadales</taxon>
        <taxon>Pseudomonadaceae</taxon>
        <taxon>Pseudomonas</taxon>
    </lineage>
</organism>
<dbReference type="GO" id="GO:0005576">
    <property type="term" value="C:extracellular region"/>
    <property type="evidence" value="ECO:0007669"/>
    <property type="project" value="UniProtKB-SubCell"/>
</dbReference>
<evidence type="ECO:0000256" key="14">
    <source>
        <dbReference type="PROSITE-ProRule" id="PRU01398"/>
    </source>
</evidence>
<comment type="similarity">
    <text evidence="4 14">Belongs to the LRR-containing bacterial E3 ligase family.</text>
</comment>
<evidence type="ECO:0000256" key="9">
    <source>
        <dbReference type="ARBA" id="ARBA00022737"/>
    </source>
</evidence>
<dbReference type="GO" id="GO:0016567">
    <property type="term" value="P:protein ubiquitination"/>
    <property type="evidence" value="ECO:0007669"/>
    <property type="project" value="InterPro"/>
</dbReference>
<dbReference type="GO" id="GO:0061630">
    <property type="term" value="F:ubiquitin protein ligase activity"/>
    <property type="evidence" value="ECO:0007669"/>
    <property type="project" value="UniProtKB-EC"/>
</dbReference>
<comment type="subcellular location">
    <subcellularLocation>
        <location evidence="2">Host cytoplasm</location>
    </subcellularLocation>
    <subcellularLocation>
        <location evidence="3">Secreted</location>
    </subcellularLocation>
</comment>
<reference evidence="16 17" key="1">
    <citation type="submission" date="2019-03" db="EMBL/GenBank/DDBJ databases">
        <title>Biocontrol and xenobiotic degradation properties of endophytic Pseudomonas fluorescens strain BRZ63.</title>
        <authorList>
            <person name="Chlebek D.A."/>
            <person name="Pinski A."/>
            <person name="Zur J.P."/>
            <person name="Michalska J."/>
            <person name="Hupert-Kocurek K.T."/>
        </authorList>
    </citation>
    <scope>NUCLEOTIDE SEQUENCE [LARGE SCALE GENOMIC DNA]</scope>
    <source>
        <strain evidence="16 17">BRZ63</strain>
    </source>
</reference>
<keyword evidence="7" id="KW-0433">Leucine-rich repeat</keyword>
<dbReference type="PANTHER" id="PTHR47114">
    <property type="match status" value="1"/>
</dbReference>
<dbReference type="InterPro" id="IPR046673">
    <property type="entry name" value="ToxA_N"/>
</dbReference>
<dbReference type="PROSITE" id="PS52053">
    <property type="entry name" value="NEL"/>
    <property type="match status" value="1"/>
</dbReference>
<gene>
    <name evidence="16" type="ORF">E4T65_21460</name>
</gene>
<keyword evidence="8 14" id="KW-0808">Transferase</keyword>
<dbReference type="InterPro" id="IPR051071">
    <property type="entry name" value="LRR-bact_E3_ubiq_ligases"/>
</dbReference>